<dbReference type="SUPFAM" id="SSF47113">
    <property type="entry name" value="Histone-fold"/>
    <property type="match status" value="1"/>
</dbReference>
<dbReference type="GO" id="GO:0017054">
    <property type="term" value="C:negative cofactor 2 complex"/>
    <property type="evidence" value="ECO:0007669"/>
    <property type="project" value="InterPro"/>
</dbReference>
<dbReference type="EMBL" id="QEAO01000017">
    <property type="protein sequence ID" value="TPX33909.1"/>
    <property type="molecule type" value="Genomic_DNA"/>
</dbReference>
<comment type="caution">
    <text evidence="5">The sequence shown here is derived from an EMBL/GenBank/DDBJ whole genome shotgun (WGS) entry which is preliminary data.</text>
</comment>
<sequence length="190" mass="20481">MDDDELDAPAAADDDLSLPKSTVNKLIQELMPDGLSCAKETRDVLADICTEFIHMLSMEANEISEKEGRKTINPEHVIAALKSLGFDDYIPEIQQVYDDTQNTMKQDKQRKTSKSNATGLSQEELKRQQELLFANARNQMGAGGAGGGPSNNNNNTNTIGLPALALPSTALPSAPLPGIQVFDGQIVQSP</sequence>
<evidence type="ECO:0000313" key="5">
    <source>
        <dbReference type="EMBL" id="TPX33909.1"/>
    </source>
</evidence>
<organism evidence="5 6">
    <name type="scientific">Synchytrium microbalum</name>
    <dbReference type="NCBI Taxonomy" id="1806994"/>
    <lineage>
        <taxon>Eukaryota</taxon>
        <taxon>Fungi</taxon>
        <taxon>Fungi incertae sedis</taxon>
        <taxon>Chytridiomycota</taxon>
        <taxon>Chytridiomycota incertae sedis</taxon>
        <taxon>Chytridiomycetes</taxon>
        <taxon>Synchytriales</taxon>
        <taxon>Synchytriaceae</taxon>
        <taxon>Synchytrium</taxon>
    </lineage>
</organism>
<evidence type="ECO:0000256" key="3">
    <source>
        <dbReference type="SAM" id="MobiDB-lite"/>
    </source>
</evidence>
<dbReference type="PANTHER" id="PTHR46138:SF1">
    <property type="entry name" value="PROTEIN DR1"/>
    <property type="match status" value="1"/>
</dbReference>
<feature type="region of interest" description="Disordered" evidence="3">
    <location>
        <begin position="102"/>
        <end position="123"/>
    </location>
</feature>
<dbReference type="InterPro" id="IPR003958">
    <property type="entry name" value="CBFA_NFYB_domain"/>
</dbReference>
<dbReference type="PANTHER" id="PTHR46138">
    <property type="entry name" value="PROTEIN DR1"/>
    <property type="match status" value="1"/>
</dbReference>
<evidence type="ECO:0000259" key="4">
    <source>
        <dbReference type="Pfam" id="PF00808"/>
    </source>
</evidence>
<dbReference type="GO" id="GO:0016251">
    <property type="term" value="F:RNA polymerase II general transcription initiation factor activity"/>
    <property type="evidence" value="ECO:0007669"/>
    <property type="project" value="TreeGrafter"/>
</dbReference>
<dbReference type="CDD" id="cd22905">
    <property type="entry name" value="HFD_Dr1"/>
    <property type="match status" value="1"/>
</dbReference>
<feature type="domain" description="Transcription factor CBF/NF-Y/archaeal histone" evidence="4">
    <location>
        <begin position="17"/>
        <end position="81"/>
    </location>
</feature>
<dbReference type="OrthoDB" id="601405at2759"/>
<dbReference type="FunFam" id="1.10.20.10:FF:000019">
    <property type="entry name" value="Negative cofactor 2 beta"/>
    <property type="match status" value="1"/>
</dbReference>
<dbReference type="AlphaFoldDB" id="A0A507C490"/>
<accession>A0A507C490</accession>
<dbReference type="Pfam" id="PF00808">
    <property type="entry name" value="CBFD_NFYB_HMF"/>
    <property type="match status" value="1"/>
</dbReference>
<proteinExistence type="predicted"/>
<dbReference type="GO" id="GO:0051123">
    <property type="term" value="P:RNA polymerase II preinitiation complex assembly"/>
    <property type="evidence" value="ECO:0007669"/>
    <property type="project" value="TreeGrafter"/>
</dbReference>
<dbReference type="GeneID" id="42004614"/>
<evidence type="ECO:0000256" key="1">
    <source>
        <dbReference type="ARBA" id="ARBA00004123"/>
    </source>
</evidence>
<dbReference type="GO" id="GO:0046982">
    <property type="term" value="F:protein heterodimerization activity"/>
    <property type="evidence" value="ECO:0007669"/>
    <property type="project" value="InterPro"/>
</dbReference>
<dbReference type="RefSeq" id="XP_031024793.1">
    <property type="nucleotide sequence ID" value="XM_031169317.1"/>
</dbReference>
<gene>
    <name evidence="5" type="ORF">SmJEL517_g03389</name>
</gene>
<feature type="region of interest" description="Disordered" evidence="3">
    <location>
        <begin position="139"/>
        <end position="158"/>
    </location>
</feature>
<dbReference type="InterPro" id="IPR009072">
    <property type="entry name" value="Histone-fold"/>
</dbReference>
<protein>
    <recommendedName>
        <fullName evidence="4">Transcription factor CBF/NF-Y/archaeal histone domain-containing protein</fullName>
    </recommendedName>
</protein>
<dbReference type="Proteomes" id="UP000319731">
    <property type="component" value="Unassembled WGS sequence"/>
</dbReference>
<comment type="subcellular location">
    <subcellularLocation>
        <location evidence="1">Nucleus</location>
    </subcellularLocation>
</comment>
<name>A0A507C490_9FUNG</name>
<dbReference type="STRING" id="1806994.A0A507C490"/>
<dbReference type="GO" id="GO:0000122">
    <property type="term" value="P:negative regulation of transcription by RNA polymerase II"/>
    <property type="evidence" value="ECO:0007669"/>
    <property type="project" value="InterPro"/>
</dbReference>
<dbReference type="InterPro" id="IPR042225">
    <property type="entry name" value="Ncb2"/>
</dbReference>
<dbReference type="GO" id="GO:0017025">
    <property type="term" value="F:TBP-class protein binding"/>
    <property type="evidence" value="ECO:0007669"/>
    <property type="project" value="TreeGrafter"/>
</dbReference>
<reference evidence="5 6" key="1">
    <citation type="journal article" date="2019" name="Sci. Rep.">
        <title>Comparative genomics of chytrid fungi reveal insights into the obligate biotrophic and pathogenic lifestyle of Synchytrium endobioticum.</title>
        <authorList>
            <person name="van de Vossenberg B.T.L.H."/>
            <person name="Warris S."/>
            <person name="Nguyen H.D.T."/>
            <person name="van Gent-Pelzer M.P.E."/>
            <person name="Joly D.L."/>
            <person name="van de Geest H.C."/>
            <person name="Bonants P.J.M."/>
            <person name="Smith D.S."/>
            <person name="Levesque C.A."/>
            <person name="van der Lee T.A.J."/>
        </authorList>
    </citation>
    <scope>NUCLEOTIDE SEQUENCE [LARGE SCALE GENOMIC DNA]</scope>
    <source>
        <strain evidence="5 6">JEL517</strain>
    </source>
</reference>
<dbReference type="Gene3D" id="1.10.20.10">
    <property type="entry name" value="Histone, subunit A"/>
    <property type="match status" value="1"/>
</dbReference>
<keyword evidence="2" id="KW-0539">Nucleus</keyword>
<evidence type="ECO:0000313" key="6">
    <source>
        <dbReference type="Proteomes" id="UP000319731"/>
    </source>
</evidence>
<keyword evidence="6" id="KW-1185">Reference proteome</keyword>
<evidence type="ECO:0000256" key="2">
    <source>
        <dbReference type="ARBA" id="ARBA00023242"/>
    </source>
</evidence>